<proteinExistence type="predicted"/>
<name>A0A2G5VMM9_9PELO</name>
<protein>
    <submittedName>
        <fullName evidence="1">Uncharacterized protein</fullName>
    </submittedName>
</protein>
<comment type="caution">
    <text evidence="1">The sequence shown here is derived from an EMBL/GenBank/DDBJ whole genome shotgun (WGS) entry which is preliminary data.</text>
</comment>
<keyword evidence="2" id="KW-1185">Reference proteome</keyword>
<dbReference type="AlphaFoldDB" id="A0A2G5VMM9"/>
<reference evidence="2" key="1">
    <citation type="submission" date="2017-10" db="EMBL/GenBank/DDBJ databases">
        <title>Rapid genome shrinkage in a self-fertile nematode reveals novel sperm competition proteins.</title>
        <authorList>
            <person name="Yin D."/>
            <person name="Schwarz E.M."/>
            <person name="Thomas C.G."/>
            <person name="Felde R.L."/>
            <person name="Korf I.F."/>
            <person name="Cutter A.D."/>
            <person name="Schartner C.M."/>
            <person name="Ralston E.J."/>
            <person name="Meyer B.J."/>
            <person name="Haag E.S."/>
        </authorList>
    </citation>
    <scope>NUCLEOTIDE SEQUENCE [LARGE SCALE GENOMIC DNA]</scope>
    <source>
        <strain evidence="2">JU1422</strain>
    </source>
</reference>
<dbReference type="EMBL" id="PDUG01000001">
    <property type="protein sequence ID" value="PIC53022.1"/>
    <property type="molecule type" value="Genomic_DNA"/>
</dbReference>
<organism evidence="1 2">
    <name type="scientific">Caenorhabditis nigoni</name>
    <dbReference type="NCBI Taxonomy" id="1611254"/>
    <lineage>
        <taxon>Eukaryota</taxon>
        <taxon>Metazoa</taxon>
        <taxon>Ecdysozoa</taxon>
        <taxon>Nematoda</taxon>
        <taxon>Chromadorea</taxon>
        <taxon>Rhabditida</taxon>
        <taxon>Rhabditina</taxon>
        <taxon>Rhabditomorpha</taxon>
        <taxon>Rhabditoidea</taxon>
        <taxon>Rhabditidae</taxon>
        <taxon>Peloderinae</taxon>
        <taxon>Caenorhabditis</taxon>
    </lineage>
</organism>
<dbReference type="Gene3D" id="1.10.10.10">
    <property type="entry name" value="Winged helix-like DNA-binding domain superfamily/Winged helix DNA-binding domain"/>
    <property type="match status" value="1"/>
</dbReference>
<evidence type="ECO:0000313" key="1">
    <source>
        <dbReference type="EMBL" id="PIC53022.1"/>
    </source>
</evidence>
<accession>A0A2G5VMM9</accession>
<gene>
    <name evidence="1" type="primary">Cnig_chr_I.g2890</name>
    <name evidence="1" type="ORF">B9Z55_002890</name>
</gene>
<sequence length="144" mass="16781">MTGCTRNSSIISEASSLTYGPFIRMRRRRTSRRRRTRIQVPDARSTNTKTCLKNNFFSRKSERALFLAILEEMMCEDGTCKMSWIHSIIQKEPHKITGPKCDEFMTRMARQKYFTLLDTDIVEIAPRTIVELEPWLRATMPGSV</sequence>
<dbReference type="STRING" id="1611254.A0A2G5VMM9"/>
<evidence type="ECO:0000313" key="2">
    <source>
        <dbReference type="Proteomes" id="UP000230233"/>
    </source>
</evidence>
<dbReference type="InterPro" id="IPR036388">
    <property type="entry name" value="WH-like_DNA-bd_sf"/>
</dbReference>
<dbReference type="Proteomes" id="UP000230233">
    <property type="component" value="Chromosome I"/>
</dbReference>